<evidence type="ECO:0000259" key="1">
    <source>
        <dbReference type="Pfam" id="PF02754"/>
    </source>
</evidence>
<dbReference type="KEGG" id="pfre:RM25_1773"/>
<accession>A0A068VT76</accession>
<dbReference type="RefSeq" id="WP_013161710.1">
    <property type="nucleotide sequence ID" value="NZ_CP010341.1"/>
</dbReference>
<dbReference type="EMBL" id="LM676443">
    <property type="protein sequence ID" value="CEP27776.1"/>
    <property type="molecule type" value="Genomic_DNA"/>
</dbReference>
<dbReference type="PANTHER" id="PTHR30296">
    <property type="entry name" value="UNCHARACTERIZED PROTEIN YKGE"/>
    <property type="match status" value="1"/>
</dbReference>
<dbReference type="InterPro" id="IPR004017">
    <property type="entry name" value="Cys_rich_dom"/>
</dbReference>
<dbReference type="GeneID" id="61221546"/>
<name>A0A068VT76_PROFF</name>
<sequence length="269" mass="28925">MTTTTNSSGITGRAATPGLPGAGLDVAVFVTCINDVMFPQTGVAVTKLLERLGCRVHFPKEQTCCAQITTNTGYFDESMGMVRSYVKAFGDYDYVVSPSGSCTAAVRDQHPMLARAAGDKGLERDAEHTSKISFDITEFLVDVLGVTDVGAYFPHLVTYHPSCHGLRLLHLGDRPYELLKNVRGMTMVDLPAKEQCCGFGGTFCIKNSDMSATMANDKARHVRETGAEYVVAGDNSCLMNIGGVLARQNSGVKAIHIAEILANTEEDES</sequence>
<gene>
    <name evidence="2" type="ORF">PFCIRM138_05925</name>
</gene>
<dbReference type="AlphaFoldDB" id="A0A068VT76"/>
<dbReference type="PATRIC" id="fig|66712.6.peg.1800"/>
<feature type="domain" description="Cysteine-rich" evidence="1">
    <location>
        <begin position="26"/>
        <end position="106"/>
    </location>
</feature>
<dbReference type="GO" id="GO:0005829">
    <property type="term" value="C:cytosol"/>
    <property type="evidence" value="ECO:0007669"/>
    <property type="project" value="TreeGrafter"/>
</dbReference>
<organism evidence="2">
    <name type="scientific">Propionibacterium freudenreichii subsp. freudenreichii</name>
    <dbReference type="NCBI Taxonomy" id="66712"/>
    <lineage>
        <taxon>Bacteria</taxon>
        <taxon>Bacillati</taxon>
        <taxon>Actinomycetota</taxon>
        <taxon>Actinomycetes</taxon>
        <taxon>Propionibacteriales</taxon>
        <taxon>Propionibacteriaceae</taxon>
        <taxon>Propionibacterium</taxon>
    </lineage>
</organism>
<proteinExistence type="predicted"/>
<feature type="domain" description="Cysteine-rich" evidence="1">
    <location>
        <begin position="157"/>
        <end position="241"/>
    </location>
</feature>
<evidence type="ECO:0000313" key="2">
    <source>
        <dbReference type="EMBL" id="CEP27776.1"/>
    </source>
</evidence>
<dbReference type="PANTHER" id="PTHR30296:SF0">
    <property type="entry name" value="LACTATE UTILIZATION PROTEIN A"/>
    <property type="match status" value="1"/>
</dbReference>
<dbReference type="Pfam" id="PF02754">
    <property type="entry name" value="CCG"/>
    <property type="match status" value="2"/>
</dbReference>
<protein>
    <submittedName>
        <fullName evidence="2">Oxidoreductase</fullName>
    </submittedName>
</protein>
<dbReference type="GO" id="GO:0016491">
    <property type="term" value="F:oxidoreductase activity"/>
    <property type="evidence" value="ECO:0007669"/>
    <property type="project" value="UniProtKB-ARBA"/>
</dbReference>
<reference evidence="2" key="1">
    <citation type="submission" date="2014-08" db="EMBL/GenBank/DDBJ databases">
        <authorList>
            <person name="Falentin Helene"/>
        </authorList>
    </citation>
    <scope>NUCLEOTIDE SEQUENCE</scope>
</reference>